<reference evidence="2 3" key="1">
    <citation type="submission" date="2018-10" db="EMBL/GenBank/DDBJ databases">
        <title>Genome assembly for a Yunnan-Guizhou Plateau 3E fish, Anabarilius grahami (Regan), and its evolutionary and genetic applications.</title>
        <authorList>
            <person name="Jiang W."/>
        </authorList>
    </citation>
    <scope>NUCLEOTIDE SEQUENCE [LARGE SCALE GENOMIC DNA]</scope>
    <source>
        <strain evidence="2">AG-KIZ</strain>
        <tissue evidence="2">Muscle</tissue>
    </source>
</reference>
<dbReference type="EMBL" id="RJVU01067793">
    <property type="protein sequence ID" value="ROI81887.1"/>
    <property type="molecule type" value="Genomic_DNA"/>
</dbReference>
<keyword evidence="3" id="KW-1185">Reference proteome</keyword>
<gene>
    <name evidence="2" type="ORF">DPX16_22122</name>
</gene>
<evidence type="ECO:0000256" key="1">
    <source>
        <dbReference type="SAM" id="MobiDB-lite"/>
    </source>
</evidence>
<comment type="caution">
    <text evidence="2">The sequence shown here is derived from an EMBL/GenBank/DDBJ whole genome shotgun (WGS) entry which is preliminary data.</text>
</comment>
<evidence type="ECO:0000313" key="2">
    <source>
        <dbReference type="EMBL" id="ROI81887.1"/>
    </source>
</evidence>
<feature type="region of interest" description="Disordered" evidence="1">
    <location>
        <begin position="60"/>
        <end position="86"/>
    </location>
</feature>
<dbReference type="Proteomes" id="UP000281406">
    <property type="component" value="Unassembled WGS sequence"/>
</dbReference>
<organism evidence="2 3">
    <name type="scientific">Anabarilius grahami</name>
    <name type="common">Kanglang fish</name>
    <name type="synonym">Barilius grahami</name>
    <dbReference type="NCBI Taxonomy" id="495550"/>
    <lineage>
        <taxon>Eukaryota</taxon>
        <taxon>Metazoa</taxon>
        <taxon>Chordata</taxon>
        <taxon>Craniata</taxon>
        <taxon>Vertebrata</taxon>
        <taxon>Euteleostomi</taxon>
        <taxon>Actinopterygii</taxon>
        <taxon>Neopterygii</taxon>
        <taxon>Teleostei</taxon>
        <taxon>Ostariophysi</taxon>
        <taxon>Cypriniformes</taxon>
        <taxon>Xenocyprididae</taxon>
        <taxon>Xenocypridinae</taxon>
        <taxon>Xenocypridinae incertae sedis</taxon>
        <taxon>Anabarilius</taxon>
    </lineage>
</organism>
<protein>
    <submittedName>
        <fullName evidence="2">Uncharacterized protein</fullName>
    </submittedName>
</protein>
<feature type="compositionally biased region" description="Basic and acidic residues" evidence="1">
    <location>
        <begin position="64"/>
        <end position="78"/>
    </location>
</feature>
<name>A0A3N0XNJ1_ANAGA</name>
<dbReference type="AlphaFoldDB" id="A0A3N0XNJ1"/>
<accession>A0A3N0XNJ1</accession>
<proteinExistence type="predicted"/>
<evidence type="ECO:0000313" key="3">
    <source>
        <dbReference type="Proteomes" id="UP000281406"/>
    </source>
</evidence>
<sequence length="119" mass="13505">MAILLQVSGESSVVAAAGTTFFLAWAKASLTSHEMALNGFLSLIHVYDFMIGHRDKHNTYRKLRHEDNEGEGKGNKEKEEEDESIKDNIRVGNVMCIRVKEMESEGREEDERLRFQSCG</sequence>